<keyword evidence="1" id="KW-0732">Signal</keyword>
<name>Q6ILI5_DROME</name>
<reference evidence="2" key="1">
    <citation type="journal article" date="2003" name="Genome Biol.">
        <title>An integrated gene annotation and transcriptional profiling approach towards the full gene content of the Drosophila genome.</title>
        <authorList>
            <person name="Hild M."/>
            <person name="Beckmann B."/>
            <person name="Haas S.A."/>
            <person name="Koch B."/>
            <person name="Solovyev V."/>
            <person name="Busold C."/>
            <person name="Fellenberg K."/>
            <person name="Boutros M."/>
            <person name="Vingron M."/>
            <person name="Sauer F."/>
            <person name="Hoheisel J.D."/>
            <person name="Paro R."/>
        </authorList>
    </citation>
    <scope>NUCLEOTIDE SEQUENCE</scope>
</reference>
<evidence type="ECO:0000256" key="1">
    <source>
        <dbReference type="SAM" id="SignalP"/>
    </source>
</evidence>
<evidence type="ECO:0000313" key="2">
    <source>
        <dbReference type="EMBL" id="DAA02876.1"/>
    </source>
</evidence>
<dbReference type="EMBL" id="BK002031">
    <property type="protein sequence ID" value="DAA02876.1"/>
    <property type="molecule type" value="Genomic_DNA"/>
</dbReference>
<feature type="chain" id="PRO_5004275322" evidence="1">
    <location>
        <begin position="26"/>
        <end position="168"/>
    </location>
</feature>
<accession>Q6ILI5</accession>
<organism evidence="2">
    <name type="scientific">Drosophila melanogaster</name>
    <name type="common">Fruit fly</name>
    <dbReference type="NCBI Taxonomy" id="7227"/>
    <lineage>
        <taxon>Eukaryota</taxon>
        <taxon>Metazoa</taxon>
        <taxon>Ecdysozoa</taxon>
        <taxon>Arthropoda</taxon>
        <taxon>Hexapoda</taxon>
        <taxon>Insecta</taxon>
        <taxon>Pterygota</taxon>
        <taxon>Neoptera</taxon>
        <taxon>Endopterygota</taxon>
        <taxon>Diptera</taxon>
        <taxon>Brachycera</taxon>
        <taxon>Muscomorpha</taxon>
        <taxon>Ephydroidea</taxon>
        <taxon>Drosophilidae</taxon>
        <taxon>Drosophila</taxon>
        <taxon>Sophophora</taxon>
    </lineage>
</organism>
<sequence>MSARLCLCVCVCVIARVCEWGKTSGNNNTGDDDNDLQLHVFFTISRTSLDFGLPDTLTALNENDGQEEFARLTDTLRLTISTRATNNNIDSSSDAVGLGSSKAVCQLHWNYTCMLACGGTEAGASSSQSLSLSQSVMLFNALQLAAVDNVAATHSGRGSPPTTTGGTC</sequence>
<protein>
    <submittedName>
        <fullName evidence="2">HDC09403</fullName>
    </submittedName>
</protein>
<feature type="signal peptide" evidence="1">
    <location>
        <begin position="1"/>
        <end position="25"/>
    </location>
</feature>
<gene>
    <name evidence="2" type="ORF">HDC09403</name>
</gene>
<dbReference type="AlphaFoldDB" id="Q6ILI5"/>
<proteinExistence type="predicted"/>